<keyword evidence="3" id="KW-1185">Reference proteome</keyword>
<keyword evidence="1" id="KW-0175">Coiled coil</keyword>
<sequence length="210" mass="24244">MGKQKRIMRKEIAAAEAKLGPGKTVSKSMAKAIWRAKTQEAKQKRKEARHTKALNAAKVQEAYRRKEVTGEEVSLEEFPELDTKQHKLRVEKAKGKLHSVIRHSRITLRGMVNLEKQSLARKIRRAEKTLQDLKKAKNTNAAEAEQKKMLSESMIAKFQEDRKFLDEVNIEDLLECFMYKLKRVNPTLRNVLDITPLTPELEKLSKNEVI</sequence>
<gene>
    <name evidence="2" type="ORF">H4R20_005891</name>
</gene>
<evidence type="ECO:0000256" key="1">
    <source>
        <dbReference type="SAM" id="Coils"/>
    </source>
</evidence>
<dbReference type="EMBL" id="JANBUO010002206">
    <property type="protein sequence ID" value="KAJ2795402.1"/>
    <property type="molecule type" value="Genomic_DNA"/>
</dbReference>
<comment type="caution">
    <text evidence="2">The sequence shown here is derived from an EMBL/GenBank/DDBJ whole genome shotgun (WGS) entry which is preliminary data.</text>
</comment>
<feature type="non-terminal residue" evidence="2">
    <location>
        <position position="210"/>
    </location>
</feature>
<evidence type="ECO:0000313" key="2">
    <source>
        <dbReference type="EMBL" id="KAJ2795402.1"/>
    </source>
</evidence>
<reference evidence="2" key="1">
    <citation type="submission" date="2022-07" db="EMBL/GenBank/DDBJ databases">
        <title>Phylogenomic reconstructions and comparative analyses of Kickxellomycotina fungi.</title>
        <authorList>
            <person name="Reynolds N.K."/>
            <person name="Stajich J.E."/>
            <person name="Barry K."/>
            <person name="Grigoriev I.V."/>
            <person name="Crous P."/>
            <person name="Smith M.E."/>
        </authorList>
    </citation>
    <scope>NUCLEOTIDE SEQUENCE</scope>
    <source>
        <strain evidence="2">NRRL 1565</strain>
    </source>
</reference>
<feature type="coiled-coil region" evidence="1">
    <location>
        <begin position="116"/>
        <end position="147"/>
    </location>
</feature>
<name>A0A9W8LQC9_9FUNG</name>
<evidence type="ECO:0000313" key="3">
    <source>
        <dbReference type="Proteomes" id="UP001140094"/>
    </source>
</evidence>
<organism evidence="2 3">
    <name type="scientific">Coemansia guatemalensis</name>
    <dbReference type="NCBI Taxonomy" id="2761395"/>
    <lineage>
        <taxon>Eukaryota</taxon>
        <taxon>Fungi</taxon>
        <taxon>Fungi incertae sedis</taxon>
        <taxon>Zoopagomycota</taxon>
        <taxon>Kickxellomycotina</taxon>
        <taxon>Kickxellomycetes</taxon>
        <taxon>Kickxellales</taxon>
        <taxon>Kickxellaceae</taxon>
        <taxon>Coemansia</taxon>
    </lineage>
</organism>
<dbReference type="OrthoDB" id="2129696at2759"/>
<protein>
    <submittedName>
        <fullName evidence="2">Uncharacterized protein</fullName>
    </submittedName>
</protein>
<proteinExistence type="predicted"/>
<dbReference type="Proteomes" id="UP001140094">
    <property type="component" value="Unassembled WGS sequence"/>
</dbReference>
<accession>A0A9W8LQC9</accession>
<dbReference type="AlphaFoldDB" id="A0A9W8LQC9"/>